<protein>
    <submittedName>
        <fullName evidence="10">Glycosyl transferase</fullName>
    </submittedName>
</protein>
<accession>A8DJR1</accession>
<dbReference type="PANTHER" id="PTHR48090:SF1">
    <property type="entry name" value="PROPHAGE BACTOPRENOL GLUCOSYL TRANSFERASE HOMOLOG"/>
    <property type="match status" value="1"/>
</dbReference>
<keyword evidence="6 8" id="KW-0472">Membrane</keyword>
<evidence type="ECO:0000313" key="10">
    <source>
        <dbReference type="EMBL" id="ABV27314.1"/>
    </source>
</evidence>
<reference evidence="10" key="1">
    <citation type="journal article" date="2007" name="Science">
        <title>Candidatus Chloracidobacterium thermophilum: an aerobic phototrophic Acidobacterium.</title>
        <authorList>
            <person name="Bryant D.A."/>
            <person name="Costas A.M."/>
            <person name="Maresca J.A."/>
            <person name="Chew A.G."/>
            <person name="Klatt C.G."/>
            <person name="Bateson M.M."/>
            <person name="Tallon L.J."/>
            <person name="Hostetler J."/>
            <person name="Nelson W.C."/>
            <person name="Heidelberg J.F."/>
            <person name="Ward D.M."/>
        </authorList>
    </citation>
    <scope>NUCLEOTIDE SEQUENCE</scope>
</reference>
<dbReference type="InterPro" id="IPR001173">
    <property type="entry name" value="Glyco_trans_2-like"/>
</dbReference>
<keyword evidence="4 8" id="KW-0812">Transmembrane</keyword>
<dbReference type="GO" id="GO:0005886">
    <property type="term" value="C:plasma membrane"/>
    <property type="evidence" value="ECO:0007669"/>
    <property type="project" value="TreeGrafter"/>
</dbReference>
<dbReference type="CAZy" id="GT2">
    <property type="family name" value="Glycosyltransferase Family 2"/>
</dbReference>
<evidence type="ECO:0000256" key="5">
    <source>
        <dbReference type="ARBA" id="ARBA00022989"/>
    </source>
</evidence>
<dbReference type="EMBL" id="EF531339">
    <property type="protein sequence ID" value="ABV27314.1"/>
    <property type="molecule type" value="Genomic_DNA"/>
</dbReference>
<dbReference type="CDD" id="cd04187">
    <property type="entry name" value="DPM1_like_bac"/>
    <property type="match status" value="1"/>
</dbReference>
<dbReference type="Gene3D" id="3.90.550.10">
    <property type="entry name" value="Spore Coat Polysaccharide Biosynthesis Protein SpsA, Chain A"/>
    <property type="match status" value="1"/>
</dbReference>
<evidence type="ECO:0000259" key="9">
    <source>
        <dbReference type="Pfam" id="PF00535"/>
    </source>
</evidence>
<dbReference type="InterPro" id="IPR029044">
    <property type="entry name" value="Nucleotide-diphossugar_trans"/>
</dbReference>
<dbReference type="AlphaFoldDB" id="A8DJR1"/>
<evidence type="ECO:0000256" key="8">
    <source>
        <dbReference type="SAM" id="Phobius"/>
    </source>
</evidence>
<dbReference type="GO" id="GO:0016757">
    <property type="term" value="F:glycosyltransferase activity"/>
    <property type="evidence" value="ECO:0007669"/>
    <property type="project" value="UniProtKB-KW"/>
</dbReference>
<name>A8DJR1_9BACT</name>
<gene>
    <name evidence="10" type="ORF">YS_M60-F11.154</name>
</gene>
<keyword evidence="3 10" id="KW-0808">Transferase</keyword>
<keyword evidence="5 8" id="KW-1133">Transmembrane helix</keyword>
<feature type="compositionally biased region" description="Polar residues" evidence="7">
    <location>
        <begin position="318"/>
        <end position="338"/>
    </location>
</feature>
<feature type="transmembrane region" description="Helical" evidence="8">
    <location>
        <begin position="239"/>
        <end position="265"/>
    </location>
</feature>
<sequence length="338" mass="37407">MTCPTSDRLLSIVAPCFNEAEGLEAFHTALTSAVASLPYDVEIIYVDDGSTDATPQVLNRLRARDARVKTLTFSRNFGHQAALLAGLDAARGAAVITLDSDLQHPPELIPELVRAWEQGADIVYTIRRETAGVGFGKRFTSWLFYRLLNLGSETPIVPGAADFRLMSRLAVDSFCTLRETHRFNRGLVSWLGFRTAAVPFDAPERFAGKSKYSLGRMLRFALHGVVSFSVWPLRVATMLGFGMAIFAALYIVYALYVFFILHWTVPGWTSTLISVLLIGGVQLISLGLIGEYIGKIYEEVKRRPLYVIRERQGFGDDASSQTISTTEHPQHVGISSQL</sequence>
<feature type="transmembrane region" description="Helical" evidence="8">
    <location>
        <begin position="271"/>
        <end position="293"/>
    </location>
</feature>
<feature type="domain" description="Glycosyltransferase 2-like" evidence="9">
    <location>
        <begin position="11"/>
        <end position="168"/>
    </location>
</feature>
<dbReference type="InterPro" id="IPR050256">
    <property type="entry name" value="Glycosyltransferase_2"/>
</dbReference>
<dbReference type="PANTHER" id="PTHR48090">
    <property type="entry name" value="UNDECAPRENYL-PHOSPHATE 4-DEOXY-4-FORMAMIDO-L-ARABINOSE TRANSFERASE-RELATED"/>
    <property type="match status" value="1"/>
</dbReference>
<evidence type="ECO:0000256" key="4">
    <source>
        <dbReference type="ARBA" id="ARBA00022692"/>
    </source>
</evidence>
<evidence type="ECO:0000256" key="1">
    <source>
        <dbReference type="ARBA" id="ARBA00004141"/>
    </source>
</evidence>
<proteinExistence type="predicted"/>
<evidence type="ECO:0000256" key="2">
    <source>
        <dbReference type="ARBA" id="ARBA00022676"/>
    </source>
</evidence>
<comment type="subcellular location">
    <subcellularLocation>
        <location evidence="1">Membrane</location>
        <topology evidence="1">Multi-pass membrane protein</topology>
    </subcellularLocation>
</comment>
<keyword evidence="2" id="KW-0328">Glycosyltransferase</keyword>
<evidence type="ECO:0000256" key="6">
    <source>
        <dbReference type="ARBA" id="ARBA00023136"/>
    </source>
</evidence>
<evidence type="ECO:0000256" key="7">
    <source>
        <dbReference type="SAM" id="MobiDB-lite"/>
    </source>
</evidence>
<organism evidence="10">
    <name type="scientific">Chloracidobacterium thermophilum</name>
    <dbReference type="NCBI Taxonomy" id="458033"/>
    <lineage>
        <taxon>Bacteria</taxon>
        <taxon>Pseudomonadati</taxon>
        <taxon>Acidobacteriota</taxon>
        <taxon>Terriglobia</taxon>
        <taxon>Terriglobales</taxon>
        <taxon>Acidobacteriaceae</taxon>
        <taxon>Chloracidobacterium</taxon>
    </lineage>
</organism>
<feature type="region of interest" description="Disordered" evidence="7">
    <location>
        <begin position="316"/>
        <end position="338"/>
    </location>
</feature>
<dbReference type="Pfam" id="PF00535">
    <property type="entry name" value="Glycos_transf_2"/>
    <property type="match status" value="1"/>
</dbReference>
<evidence type="ECO:0000256" key="3">
    <source>
        <dbReference type="ARBA" id="ARBA00022679"/>
    </source>
</evidence>
<dbReference type="SUPFAM" id="SSF53448">
    <property type="entry name" value="Nucleotide-diphospho-sugar transferases"/>
    <property type="match status" value="1"/>
</dbReference>